<dbReference type="GeneID" id="72713965"/>
<dbReference type="PATRIC" id="fig|1227481.4.peg.1597"/>
<dbReference type="STRING" id="1227481.C467_08058"/>
<evidence type="ECO:0000313" key="3">
    <source>
        <dbReference type="Proteomes" id="UP000011689"/>
    </source>
</evidence>
<dbReference type="AlphaFoldDB" id="M0F9E7"/>
<dbReference type="InterPro" id="IPR050135">
    <property type="entry name" value="dGTPase-like"/>
</dbReference>
<dbReference type="OrthoDB" id="8895at2157"/>
<dbReference type="EMBL" id="AOJO01000036">
    <property type="protein sequence ID" value="ELZ56550.1"/>
    <property type="molecule type" value="Genomic_DNA"/>
</dbReference>
<evidence type="ECO:0000259" key="1">
    <source>
        <dbReference type="PROSITE" id="PS51831"/>
    </source>
</evidence>
<dbReference type="InterPro" id="IPR045509">
    <property type="entry name" value="HD_assoc_2"/>
</dbReference>
<feature type="domain" description="HD" evidence="1">
    <location>
        <begin position="50"/>
        <end position="155"/>
    </location>
</feature>
<organism evidence="2 3">
    <name type="scientific">Halorubrum hochstenium ATCC 700873</name>
    <dbReference type="NCBI Taxonomy" id="1227481"/>
    <lineage>
        <taxon>Archaea</taxon>
        <taxon>Methanobacteriati</taxon>
        <taxon>Methanobacteriota</taxon>
        <taxon>Stenosarchaea group</taxon>
        <taxon>Halobacteria</taxon>
        <taxon>Halobacteriales</taxon>
        <taxon>Haloferacaceae</taxon>
        <taxon>Halorubrum</taxon>
    </lineage>
</organism>
<dbReference type="PANTHER" id="PTHR11373:SF4">
    <property type="entry name" value="DEOXYNUCLEOSIDE TRIPHOSPHATE TRIPHOSPHOHYDROLASE SAMHD1"/>
    <property type="match status" value="1"/>
</dbReference>
<proteinExistence type="predicted"/>
<dbReference type="PANTHER" id="PTHR11373">
    <property type="entry name" value="DEOXYNUCLEOSIDE TRIPHOSPHATE TRIPHOSPHOHYDROLASE"/>
    <property type="match status" value="1"/>
</dbReference>
<dbReference type="InterPro" id="IPR006674">
    <property type="entry name" value="HD_domain"/>
</dbReference>
<dbReference type="PROSITE" id="PS51831">
    <property type="entry name" value="HD"/>
    <property type="match status" value="1"/>
</dbReference>
<dbReference type="GO" id="GO:0006203">
    <property type="term" value="P:dGTP catabolic process"/>
    <property type="evidence" value="ECO:0007669"/>
    <property type="project" value="TreeGrafter"/>
</dbReference>
<comment type="caution">
    <text evidence="2">The sequence shown here is derived from an EMBL/GenBank/DDBJ whole genome shotgun (WGS) entry which is preliminary data.</text>
</comment>
<accession>M0F9E7</accession>
<dbReference type="InterPro" id="IPR003607">
    <property type="entry name" value="HD/PDEase_dom"/>
</dbReference>
<keyword evidence="3" id="KW-1185">Reference proteome</keyword>
<dbReference type="Proteomes" id="UP000011689">
    <property type="component" value="Unassembled WGS sequence"/>
</dbReference>
<protein>
    <submittedName>
        <fullName evidence="2">Metal dependent phosphohydrolase</fullName>
    </submittedName>
</protein>
<dbReference type="CDD" id="cd00077">
    <property type="entry name" value="HDc"/>
    <property type="match status" value="1"/>
</dbReference>
<dbReference type="Gene3D" id="1.10.3210.10">
    <property type="entry name" value="Hypothetical protein af1432"/>
    <property type="match status" value="1"/>
</dbReference>
<dbReference type="GO" id="GO:0008832">
    <property type="term" value="F:dGTPase activity"/>
    <property type="evidence" value="ECO:0007669"/>
    <property type="project" value="TreeGrafter"/>
</dbReference>
<keyword evidence="2" id="KW-0378">Hydrolase</keyword>
<reference evidence="2 3" key="1">
    <citation type="journal article" date="2014" name="PLoS Genet.">
        <title>Phylogenetically driven sequencing of extremely halophilic archaea reveals strategies for static and dynamic osmo-response.</title>
        <authorList>
            <person name="Becker E.A."/>
            <person name="Seitzer P.M."/>
            <person name="Tritt A."/>
            <person name="Larsen D."/>
            <person name="Krusor M."/>
            <person name="Yao A.I."/>
            <person name="Wu D."/>
            <person name="Madern D."/>
            <person name="Eisen J.A."/>
            <person name="Darling A.E."/>
            <person name="Facciotti M.T."/>
        </authorList>
    </citation>
    <scope>NUCLEOTIDE SEQUENCE [LARGE SCALE GENOMIC DNA]</scope>
    <source>
        <strain evidence="2 3">ATCC 700873</strain>
    </source>
</reference>
<name>M0F9E7_9EURY</name>
<dbReference type="SMART" id="SM00471">
    <property type="entry name" value="HDc"/>
    <property type="match status" value="1"/>
</dbReference>
<sequence>MKNIRDPLYGFITANETELSVISTPPVQRLRRVAHLGLSDAVYPSATHSRFEHSLGVMHLAGELAASLGLPEDEVQAYKIAGLLHDVGHSPFSHALEEVIEERLGFEHERQSERVIRELEDHYDPDPEFVIDIIHGRTKYDVVAGDIDADRLDYLQRDARRTGFQNSSVDVQTIVKFAQIRDEQIVFDKKAVQAIEDMFAARLRMMKTIAGHHATRIAEAMLRRAVDGFLDDTLYTAEDVLTWDDYQLHTHLLEYDGHENLPGQASDRLYTRIANRNLYKRAVYVNENTIGRETVREIATEHDDPTRIEERIATEAGVHHHHVIVDLPSLPSEASTNVRIAMPEGIRDFSDISPTPSHLVDVQRRNTTLGVYSPRSDVDAVRSAAQEYFAL</sequence>
<dbReference type="Pfam" id="PF01966">
    <property type="entry name" value="HD"/>
    <property type="match status" value="1"/>
</dbReference>
<dbReference type="RefSeq" id="WP_008583845.1">
    <property type="nucleotide sequence ID" value="NZ_AOJO01000036.1"/>
</dbReference>
<evidence type="ECO:0000313" key="2">
    <source>
        <dbReference type="EMBL" id="ELZ56550.1"/>
    </source>
</evidence>
<dbReference type="SUPFAM" id="SSF109604">
    <property type="entry name" value="HD-domain/PDEase-like"/>
    <property type="match status" value="1"/>
</dbReference>
<dbReference type="Pfam" id="PF19276">
    <property type="entry name" value="HD_assoc_2"/>
    <property type="match status" value="1"/>
</dbReference>
<gene>
    <name evidence="2" type="ORF">C467_08058</name>
</gene>